<keyword evidence="1" id="KW-0862">Zinc</keyword>
<gene>
    <name evidence="3" type="ORF">FKW44_023268</name>
</gene>
<dbReference type="InterPro" id="IPR000571">
    <property type="entry name" value="Znf_CCCH"/>
</dbReference>
<accession>A0A7T8JV00</accession>
<sequence length="217" mass="24611">VSMQVLHMSEASKELAEKTLVELRGSQYQIREKKRYKDTGKDLQSRFWVQDRDLIIKGCINGPSEVEEVPEGIKVLSAYGFHVERAKKALLTSGDDVGAAVEELGKTCFELSLSGASSSGEIQEALEDEKMALESIYSPEEFRIKIPGKIWELKLKLPYLLKYLPSASKTPQKKKDKSYDPFKDPKNCRFYFSGHCRYGSSCKKRHYNKNISSAVDD</sequence>
<dbReference type="AlphaFoldDB" id="A0A7T8JV00"/>
<dbReference type="SUPFAM" id="SSF46934">
    <property type="entry name" value="UBA-like"/>
    <property type="match status" value="1"/>
</dbReference>
<feature type="non-terminal residue" evidence="3">
    <location>
        <position position="217"/>
    </location>
</feature>
<dbReference type="GO" id="GO:0008270">
    <property type="term" value="F:zinc ion binding"/>
    <property type="evidence" value="ECO:0007669"/>
    <property type="project" value="UniProtKB-KW"/>
</dbReference>
<dbReference type="Proteomes" id="UP000595437">
    <property type="component" value="Chromosome 18"/>
</dbReference>
<evidence type="ECO:0000313" key="3">
    <source>
        <dbReference type="EMBL" id="QQP35126.1"/>
    </source>
</evidence>
<name>A0A7T8JV00_CALRO</name>
<dbReference type="InterPro" id="IPR009060">
    <property type="entry name" value="UBA-like_sf"/>
</dbReference>
<feature type="zinc finger region" description="C3H1-type" evidence="1">
    <location>
        <begin position="182"/>
        <end position="209"/>
    </location>
</feature>
<keyword evidence="1" id="KW-0863">Zinc-finger</keyword>
<evidence type="ECO:0000256" key="1">
    <source>
        <dbReference type="PROSITE-ProRule" id="PRU00723"/>
    </source>
</evidence>
<dbReference type="PROSITE" id="PS50103">
    <property type="entry name" value="ZF_C3H1"/>
    <property type="match status" value="1"/>
</dbReference>
<keyword evidence="4" id="KW-1185">Reference proteome</keyword>
<feature type="domain" description="C3H1-type" evidence="2">
    <location>
        <begin position="182"/>
        <end position="209"/>
    </location>
</feature>
<feature type="non-terminal residue" evidence="3">
    <location>
        <position position="1"/>
    </location>
</feature>
<reference evidence="4" key="1">
    <citation type="submission" date="2021-01" db="EMBL/GenBank/DDBJ databases">
        <title>Caligus Genome Assembly.</title>
        <authorList>
            <person name="Gallardo-Escarate C."/>
        </authorList>
    </citation>
    <scope>NUCLEOTIDE SEQUENCE [LARGE SCALE GENOMIC DNA]</scope>
</reference>
<evidence type="ECO:0000259" key="2">
    <source>
        <dbReference type="PROSITE" id="PS50103"/>
    </source>
</evidence>
<proteinExistence type="predicted"/>
<organism evidence="3 4">
    <name type="scientific">Caligus rogercresseyi</name>
    <name type="common">Sea louse</name>
    <dbReference type="NCBI Taxonomy" id="217165"/>
    <lineage>
        <taxon>Eukaryota</taxon>
        <taxon>Metazoa</taxon>
        <taxon>Ecdysozoa</taxon>
        <taxon>Arthropoda</taxon>
        <taxon>Crustacea</taxon>
        <taxon>Multicrustacea</taxon>
        <taxon>Hexanauplia</taxon>
        <taxon>Copepoda</taxon>
        <taxon>Siphonostomatoida</taxon>
        <taxon>Caligidae</taxon>
        <taxon>Caligus</taxon>
    </lineage>
</organism>
<protein>
    <submittedName>
        <fullName evidence="3">DEAH (AspGluAlaAsp/His) box polypeptide 57</fullName>
    </submittedName>
</protein>
<keyword evidence="1" id="KW-0479">Metal-binding</keyword>
<evidence type="ECO:0000313" key="4">
    <source>
        <dbReference type="Proteomes" id="UP000595437"/>
    </source>
</evidence>
<dbReference type="EMBL" id="CP045907">
    <property type="protein sequence ID" value="QQP35126.1"/>
    <property type="molecule type" value="Genomic_DNA"/>
</dbReference>